<feature type="active site" description="Charge relay system" evidence="6">
    <location>
        <position position="260"/>
    </location>
</feature>
<feature type="active site" description="Nucleophile" evidence="6">
    <location>
        <position position="237"/>
    </location>
</feature>
<evidence type="ECO:0000313" key="8">
    <source>
        <dbReference type="EMBL" id="JAS30243.1"/>
    </source>
</evidence>
<dbReference type="InterPro" id="IPR016715">
    <property type="entry name" value="PAF_acetylhydro_eukaryote"/>
</dbReference>
<keyword evidence="4 5" id="KW-0443">Lipid metabolism</keyword>
<dbReference type="PANTHER" id="PTHR10272">
    <property type="entry name" value="PLATELET-ACTIVATING FACTOR ACETYLHYDROLASE"/>
    <property type="match status" value="1"/>
</dbReference>
<evidence type="ECO:0000256" key="1">
    <source>
        <dbReference type="ARBA" id="ARBA00013201"/>
    </source>
</evidence>
<protein>
    <recommendedName>
        <fullName evidence="1 5">1-alkyl-2-acetylglycerophosphocholine esterase</fullName>
        <ecNumber evidence="1 5">3.1.1.47</ecNumber>
    </recommendedName>
</protein>
<keyword evidence="7" id="KW-1133">Transmembrane helix</keyword>
<feature type="transmembrane region" description="Helical" evidence="7">
    <location>
        <begin position="72"/>
        <end position="97"/>
    </location>
</feature>
<dbReference type="AlphaFoldDB" id="A0A1B6DX37"/>
<organism evidence="8">
    <name type="scientific">Clastoptera arizonana</name>
    <name type="common">Arizona spittle bug</name>
    <dbReference type="NCBI Taxonomy" id="38151"/>
    <lineage>
        <taxon>Eukaryota</taxon>
        <taxon>Metazoa</taxon>
        <taxon>Ecdysozoa</taxon>
        <taxon>Arthropoda</taxon>
        <taxon>Hexapoda</taxon>
        <taxon>Insecta</taxon>
        <taxon>Pterygota</taxon>
        <taxon>Neoptera</taxon>
        <taxon>Paraneoptera</taxon>
        <taxon>Hemiptera</taxon>
        <taxon>Auchenorrhyncha</taxon>
        <taxon>Cercopoidea</taxon>
        <taxon>Clastopteridae</taxon>
        <taxon>Clastoptera</taxon>
    </lineage>
</organism>
<dbReference type="SUPFAM" id="SSF53474">
    <property type="entry name" value="alpha/beta-Hydrolases"/>
    <property type="match status" value="1"/>
</dbReference>
<reference evidence="8" key="1">
    <citation type="submission" date="2015-12" db="EMBL/GenBank/DDBJ databases">
        <title>De novo transcriptome assembly of four potential Pierce s Disease insect vectors from Arizona vineyards.</title>
        <authorList>
            <person name="Tassone E.E."/>
        </authorList>
    </citation>
    <scope>NUCLEOTIDE SEQUENCE</scope>
</reference>
<keyword evidence="7" id="KW-0472">Membrane</keyword>
<dbReference type="PIRSF" id="PIRSF018169">
    <property type="entry name" value="PAF_acetylhydrolase"/>
    <property type="match status" value="1"/>
</dbReference>
<dbReference type="GO" id="GO:0003847">
    <property type="term" value="F:1-alkyl-2-acetylglycerophosphocholine esterase activity"/>
    <property type="evidence" value="ECO:0007669"/>
    <property type="project" value="UniProtKB-UniRule"/>
</dbReference>
<dbReference type="PANTHER" id="PTHR10272:SF0">
    <property type="entry name" value="PLATELET-ACTIVATING FACTOR ACETYLHYDROLASE"/>
    <property type="match status" value="1"/>
</dbReference>
<name>A0A1B6DX37_9HEMI</name>
<dbReference type="InterPro" id="IPR029058">
    <property type="entry name" value="AB_hydrolase_fold"/>
</dbReference>
<gene>
    <name evidence="8" type="ORF">g.27124</name>
</gene>
<dbReference type="EC" id="3.1.1.47" evidence="1 5"/>
<keyword evidence="7" id="KW-0812">Transmembrane</keyword>
<comment type="catalytic activity">
    <reaction evidence="5">
        <text>a 1-O-alkyl-2-acetyl-sn-glycero-3-phosphocholine + H2O = a 1-O-alkyl-sn-glycero-3-phosphocholine + acetate + H(+)</text>
        <dbReference type="Rhea" id="RHEA:17777"/>
        <dbReference type="ChEBI" id="CHEBI:15377"/>
        <dbReference type="ChEBI" id="CHEBI:15378"/>
        <dbReference type="ChEBI" id="CHEBI:30089"/>
        <dbReference type="ChEBI" id="CHEBI:30909"/>
        <dbReference type="ChEBI" id="CHEBI:36707"/>
        <dbReference type="EC" id="3.1.1.47"/>
    </reaction>
</comment>
<evidence type="ECO:0000256" key="5">
    <source>
        <dbReference type="PIRNR" id="PIRNR018169"/>
    </source>
</evidence>
<sequence>MFGFRNSSKKHLPFPNGKHQVSCVDVMTEYSKDGVFFRIFYPASTDKKIQDEPESWFPWSPHDMYIKGIASFVNLWAFIIRLLVFLYGGTTYVPAFWEEEPIKDCKMPIVIFSHGFGASRFICSTICSDLASQGYFVAAVEHRDTSACATYYYKSEEDRDNNVRTWVRHNKLNCGPNHYTIRNKQVKFRTEEVIKVMNFLEEIQDGTAEKIVIPTKFDVLKFKNCLDLSKVALMGHSFGGATSLLALSMDSRFKLGIILDAWMFPLKDEKTLKIRQPLLFINSATFHIPSNITAIEAVMAQPNGAKREIYTIKHSTHETQTDSPFILGYWLDWFKHKVDPKLGTEINNFLIQRFLSAHTGVPQNLNTNLDAQDNIYPKYIMEGAVVGADKPRRQFLS</sequence>
<evidence type="ECO:0000256" key="6">
    <source>
        <dbReference type="PIRSR" id="PIRSR018169-1"/>
    </source>
</evidence>
<evidence type="ECO:0000256" key="2">
    <source>
        <dbReference type="ARBA" id="ARBA00022801"/>
    </source>
</evidence>
<dbReference type="EMBL" id="GEDC01007055">
    <property type="protein sequence ID" value="JAS30243.1"/>
    <property type="molecule type" value="Transcribed_RNA"/>
</dbReference>
<dbReference type="GO" id="GO:0016042">
    <property type="term" value="P:lipid catabolic process"/>
    <property type="evidence" value="ECO:0007669"/>
    <property type="project" value="UniProtKB-KW"/>
</dbReference>
<accession>A0A1B6DX37</accession>
<dbReference type="Gene3D" id="3.40.50.1820">
    <property type="entry name" value="alpha/beta hydrolase"/>
    <property type="match status" value="1"/>
</dbReference>
<keyword evidence="2 5" id="KW-0378">Hydrolase</keyword>
<dbReference type="Pfam" id="PF03403">
    <property type="entry name" value="PAF-AH_p_II"/>
    <property type="match status" value="1"/>
</dbReference>
<feature type="active site" description="Charge relay system" evidence="6">
    <location>
        <position position="317"/>
    </location>
</feature>
<keyword evidence="3 5" id="KW-0442">Lipid degradation</keyword>
<proteinExistence type="predicted"/>
<evidence type="ECO:0000256" key="4">
    <source>
        <dbReference type="ARBA" id="ARBA00023098"/>
    </source>
</evidence>
<evidence type="ECO:0000256" key="7">
    <source>
        <dbReference type="SAM" id="Phobius"/>
    </source>
</evidence>
<evidence type="ECO:0000256" key="3">
    <source>
        <dbReference type="ARBA" id="ARBA00022963"/>
    </source>
</evidence>